<comment type="similarity">
    <text evidence="1">Belongs to the glycosyl hydrolase 10 (cellulase F) family.</text>
</comment>
<evidence type="ECO:0000256" key="3">
    <source>
        <dbReference type="ARBA" id="ARBA00022801"/>
    </source>
</evidence>
<evidence type="ECO:0000256" key="4">
    <source>
        <dbReference type="ARBA" id="ARBA00023277"/>
    </source>
</evidence>
<dbReference type="OrthoDB" id="1650875at2759"/>
<keyword evidence="4" id="KW-0119">Carbohydrate metabolism</keyword>
<evidence type="ECO:0000313" key="8">
    <source>
        <dbReference type="EMBL" id="RUS83305.1"/>
    </source>
</evidence>
<sequence>MKLLTLLVCTSLCTLSESAPELLKNPGFEQGTTDWRHDGFIMEADFTHVHSGLSSVKCTGRSRSYQGPSQPINVTPGGRYAFQAYIQLIDSVDNKLYEAAVVKIRFTWKDDGSRAYFPVTRRPNLSSADGWVLIGSDFAVPNREYSEALLYVEGLSPEVGYYFDDASLKEIPENLNWETEANTRIEQLRKSNLHLSNQLHFQDELFIQQLDLVSHQFGFGSLVRSENMIDPDFAQYQNIVYHMFNWATIQDYKWRYNRGNRTHPDYTAAVKATDELIKHGYDVRGHCMFWAVDGHSPNYVDSLSGAELKAEVDKHIQYMTGITKGKLAHWDVNNELVHGNYFERKTNDPDFSKYMFKAVRSADPVPNLFLNEYNVVASGESTLSYLAQIQDFKNANVGLGAVGVQSHLPDFTEPDTTLMKYRLDLLAQAGLPIWVTELDVASHDEKTKADWYEKVLRLYFSHPAVEGVIFWGFWDHDMDPLKALVHGYTYDLDEAGQRFLYLTKEEWSTHVNQSLESSATMDVRGFRGLYDLTVWYKGRPIKHRTLTLGNADKNLTIGIFGDGSDQATSLTCVNRKSGVSAVGDDKFVDVTCQDGEVLTGCSSLMLNNDWHRDGEQMIMVNGRPTCRAVDGYLSQAGVQAQARCCSRKGLTCTYRTAGPSGSGMDDQVVVPCSGGSYPLGCSTWTWASHSDGTYFTNTSCVGQNDDPTVGVYSYAACCSGLASQCSTVYSQPSGQAVGDTWKRRGKDLRHKS</sequence>
<keyword evidence="3" id="KW-0378">Hydrolase</keyword>
<keyword evidence="6" id="KW-0732">Signal</keyword>
<reference evidence="8 9" key="1">
    <citation type="submission" date="2019-01" db="EMBL/GenBank/DDBJ databases">
        <title>A draft genome assembly of the solar-powered sea slug Elysia chlorotica.</title>
        <authorList>
            <person name="Cai H."/>
            <person name="Li Q."/>
            <person name="Fang X."/>
            <person name="Li J."/>
            <person name="Curtis N.E."/>
            <person name="Altenburger A."/>
            <person name="Shibata T."/>
            <person name="Feng M."/>
            <person name="Maeda T."/>
            <person name="Schwartz J.A."/>
            <person name="Shigenobu S."/>
            <person name="Lundholm N."/>
            <person name="Nishiyama T."/>
            <person name="Yang H."/>
            <person name="Hasebe M."/>
            <person name="Li S."/>
            <person name="Pierce S.K."/>
            <person name="Wang J."/>
        </authorList>
    </citation>
    <scope>NUCLEOTIDE SEQUENCE [LARGE SCALE GENOMIC DNA]</scope>
    <source>
        <strain evidence="8">EC2010</strain>
        <tissue evidence="8">Whole organism of an adult</tissue>
    </source>
</reference>
<evidence type="ECO:0000256" key="6">
    <source>
        <dbReference type="SAM" id="SignalP"/>
    </source>
</evidence>
<dbReference type="SUPFAM" id="SSF51445">
    <property type="entry name" value="(Trans)glycosidases"/>
    <property type="match status" value="1"/>
</dbReference>
<dbReference type="PANTHER" id="PTHR31490">
    <property type="entry name" value="GLYCOSYL HYDROLASE"/>
    <property type="match status" value="1"/>
</dbReference>
<evidence type="ECO:0000256" key="1">
    <source>
        <dbReference type="ARBA" id="ARBA00007495"/>
    </source>
</evidence>
<dbReference type="PROSITE" id="PS51760">
    <property type="entry name" value="GH10_2"/>
    <property type="match status" value="1"/>
</dbReference>
<proteinExistence type="inferred from homology"/>
<evidence type="ECO:0000256" key="5">
    <source>
        <dbReference type="ARBA" id="ARBA00023326"/>
    </source>
</evidence>
<dbReference type="Gene3D" id="2.60.120.690">
    <property type="entry name" value="Proprotein convertase subtilisin/kexin type 9"/>
    <property type="match status" value="1"/>
</dbReference>
<dbReference type="STRING" id="188477.A0A3S1A5L2"/>
<dbReference type="Gene3D" id="3.20.20.80">
    <property type="entry name" value="Glycosidases"/>
    <property type="match status" value="1"/>
</dbReference>
<feature type="signal peptide" evidence="6">
    <location>
        <begin position="1"/>
        <end position="18"/>
    </location>
</feature>
<dbReference type="InterPro" id="IPR008979">
    <property type="entry name" value="Galactose-bd-like_sf"/>
</dbReference>
<dbReference type="InterPro" id="IPR003305">
    <property type="entry name" value="CenC_carb-bd"/>
</dbReference>
<comment type="caution">
    <text evidence="8">The sequence shown here is derived from an EMBL/GenBank/DDBJ whole genome shotgun (WGS) entry which is preliminary data.</text>
</comment>
<evidence type="ECO:0000313" key="9">
    <source>
        <dbReference type="Proteomes" id="UP000271974"/>
    </source>
</evidence>
<dbReference type="GO" id="GO:0031176">
    <property type="term" value="F:endo-1,4-beta-xylanase activity"/>
    <property type="evidence" value="ECO:0007669"/>
    <property type="project" value="UniProtKB-ARBA"/>
</dbReference>
<dbReference type="InterPro" id="IPR017853">
    <property type="entry name" value="GH"/>
</dbReference>
<organism evidence="8 9">
    <name type="scientific">Elysia chlorotica</name>
    <name type="common">Eastern emerald elysia</name>
    <name type="synonym">Sea slug</name>
    <dbReference type="NCBI Taxonomy" id="188477"/>
    <lineage>
        <taxon>Eukaryota</taxon>
        <taxon>Metazoa</taxon>
        <taxon>Spiralia</taxon>
        <taxon>Lophotrochozoa</taxon>
        <taxon>Mollusca</taxon>
        <taxon>Gastropoda</taxon>
        <taxon>Heterobranchia</taxon>
        <taxon>Euthyneura</taxon>
        <taxon>Panpulmonata</taxon>
        <taxon>Sacoglossa</taxon>
        <taxon>Placobranchoidea</taxon>
        <taxon>Plakobranchidae</taxon>
        <taxon>Elysia</taxon>
    </lineage>
</organism>
<dbReference type="PANTHER" id="PTHR31490:SF1">
    <property type="entry name" value="ENDO-1,4-BETA-XYLANASE 1"/>
    <property type="match status" value="1"/>
</dbReference>
<keyword evidence="9" id="KW-1185">Reference proteome</keyword>
<keyword evidence="2" id="KW-0677">Repeat</keyword>
<feature type="chain" id="PRO_5018607897" description="GH10 domain-containing protein" evidence="6">
    <location>
        <begin position="19"/>
        <end position="752"/>
    </location>
</feature>
<evidence type="ECO:0000256" key="2">
    <source>
        <dbReference type="ARBA" id="ARBA00022737"/>
    </source>
</evidence>
<dbReference type="Gene3D" id="2.60.120.260">
    <property type="entry name" value="Galactose-binding domain-like"/>
    <property type="match status" value="1"/>
</dbReference>
<dbReference type="Pfam" id="PF00331">
    <property type="entry name" value="Glyco_hydro_10"/>
    <property type="match status" value="1"/>
</dbReference>
<dbReference type="InterPro" id="IPR001000">
    <property type="entry name" value="GH10_dom"/>
</dbReference>
<dbReference type="InterPro" id="IPR044846">
    <property type="entry name" value="GH10"/>
</dbReference>
<dbReference type="AlphaFoldDB" id="A0A3S1A5L2"/>
<dbReference type="Proteomes" id="UP000271974">
    <property type="component" value="Unassembled WGS sequence"/>
</dbReference>
<gene>
    <name evidence="8" type="ORF">EGW08_008927</name>
</gene>
<dbReference type="GO" id="GO:0000272">
    <property type="term" value="P:polysaccharide catabolic process"/>
    <property type="evidence" value="ECO:0007669"/>
    <property type="project" value="UniProtKB-KW"/>
</dbReference>
<accession>A0A3S1A5L2</accession>
<keyword evidence="5" id="KW-0624">Polysaccharide degradation</keyword>
<feature type="domain" description="GH10" evidence="7">
    <location>
        <begin position="225"/>
        <end position="506"/>
    </location>
</feature>
<dbReference type="SUPFAM" id="SSF49785">
    <property type="entry name" value="Galactose-binding domain-like"/>
    <property type="match status" value="1"/>
</dbReference>
<dbReference type="EMBL" id="RQTK01000249">
    <property type="protein sequence ID" value="RUS83305.1"/>
    <property type="molecule type" value="Genomic_DNA"/>
</dbReference>
<name>A0A3S1A5L2_ELYCH</name>
<evidence type="ECO:0000259" key="7">
    <source>
        <dbReference type="PROSITE" id="PS51760"/>
    </source>
</evidence>
<dbReference type="SMART" id="SM00633">
    <property type="entry name" value="Glyco_10"/>
    <property type="match status" value="1"/>
</dbReference>
<dbReference type="Pfam" id="PF02018">
    <property type="entry name" value="CBM_4_9"/>
    <property type="match status" value="1"/>
</dbReference>
<protein>
    <recommendedName>
        <fullName evidence="7">GH10 domain-containing protein</fullName>
    </recommendedName>
</protein>